<evidence type="ECO:0000259" key="21">
    <source>
        <dbReference type="PROSITE" id="PS51385"/>
    </source>
</evidence>
<gene>
    <name evidence="17" type="primary">nnrD</name>
    <name evidence="18" type="synonym">nnrE</name>
    <name evidence="22" type="ORF">SAMN05421665_1066</name>
</gene>
<evidence type="ECO:0000256" key="17">
    <source>
        <dbReference type="HAMAP-Rule" id="MF_01965"/>
    </source>
</evidence>
<feature type="binding site" evidence="17">
    <location>
        <position position="494"/>
    </location>
    <ligand>
        <name>AMP</name>
        <dbReference type="ChEBI" id="CHEBI:456215"/>
    </ligand>
</feature>
<evidence type="ECO:0000256" key="16">
    <source>
        <dbReference type="ARBA" id="ARBA00049209"/>
    </source>
</evidence>
<dbReference type="GO" id="GO:0046496">
    <property type="term" value="P:nicotinamide nucleotide metabolic process"/>
    <property type="evidence" value="ECO:0007669"/>
    <property type="project" value="UniProtKB-UniRule"/>
</dbReference>
<comment type="function">
    <text evidence="18">Catalyzes the epimerization of the S- and R-forms of NAD(P)HX, a damaged form of NAD(P)H that is a result of enzymatic or heat-dependent hydration. This is a prerequisite for the S-specific NAD(P)H-hydrate dehydratase to allow the repair of both epimers of NAD(P)HX.</text>
</comment>
<comment type="catalytic activity">
    <reaction evidence="2 18 19">
        <text>(6R)-NADPHX = (6S)-NADPHX</text>
        <dbReference type="Rhea" id="RHEA:32227"/>
        <dbReference type="ChEBI" id="CHEBI:64076"/>
        <dbReference type="ChEBI" id="CHEBI:64077"/>
        <dbReference type="EC" id="5.1.99.6"/>
    </reaction>
</comment>
<proteinExistence type="inferred from homology"/>
<keyword evidence="22" id="KW-0418">Kinase</keyword>
<comment type="cofactor">
    <cofactor evidence="17">
        <name>Mg(2+)</name>
        <dbReference type="ChEBI" id="CHEBI:18420"/>
    </cofactor>
</comment>
<keyword evidence="5 18" id="KW-0479">Metal-binding</keyword>
<feature type="binding site" evidence="17">
    <location>
        <position position="495"/>
    </location>
    <ligand>
        <name>(6S)-NADPHX</name>
        <dbReference type="ChEBI" id="CHEBI:64076"/>
    </ligand>
</feature>
<evidence type="ECO:0000256" key="8">
    <source>
        <dbReference type="ARBA" id="ARBA00022857"/>
    </source>
</evidence>
<dbReference type="GO" id="GO:0052856">
    <property type="term" value="F:NAD(P)HX epimerase activity"/>
    <property type="evidence" value="ECO:0007669"/>
    <property type="project" value="UniProtKB-UniRule"/>
</dbReference>
<evidence type="ECO:0000256" key="10">
    <source>
        <dbReference type="ARBA" id="ARBA00023027"/>
    </source>
</evidence>
<accession>A0A1R3WPV2</accession>
<comment type="similarity">
    <text evidence="17">Belongs to the NnrD/CARKD family.</text>
</comment>
<dbReference type="InterPro" id="IPR017953">
    <property type="entry name" value="Carbohydrate_kinase_pred_CS"/>
</dbReference>
<evidence type="ECO:0000256" key="14">
    <source>
        <dbReference type="ARBA" id="ARBA00025153"/>
    </source>
</evidence>
<evidence type="ECO:0000313" key="22">
    <source>
        <dbReference type="EMBL" id="SIT80189.1"/>
    </source>
</evidence>
<comment type="catalytic activity">
    <reaction evidence="16 17 19">
        <text>(6S)-NADPHX + ADP = AMP + phosphate + NADPH + H(+)</text>
        <dbReference type="Rhea" id="RHEA:32235"/>
        <dbReference type="ChEBI" id="CHEBI:15378"/>
        <dbReference type="ChEBI" id="CHEBI:43474"/>
        <dbReference type="ChEBI" id="CHEBI:57783"/>
        <dbReference type="ChEBI" id="CHEBI:64076"/>
        <dbReference type="ChEBI" id="CHEBI:456215"/>
        <dbReference type="ChEBI" id="CHEBI:456216"/>
        <dbReference type="EC" id="4.2.1.136"/>
    </reaction>
</comment>
<dbReference type="RefSeq" id="WP_076658640.1">
    <property type="nucleotide sequence ID" value="NZ_FTPR01000001.1"/>
</dbReference>
<dbReference type="AlphaFoldDB" id="A0A1R3WPV2"/>
<dbReference type="InterPro" id="IPR036652">
    <property type="entry name" value="YjeF_N_dom_sf"/>
</dbReference>
<dbReference type="PROSITE" id="PS51383">
    <property type="entry name" value="YJEF_C_3"/>
    <property type="match status" value="1"/>
</dbReference>
<dbReference type="InterPro" id="IPR000631">
    <property type="entry name" value="CARKD"/>
</dbReference>
<evidence type="ECO:0000256" key="5">
    <source>
        <dbReference type="ARBA" id="ARBA00022723"/>
    </source>
</evidence>
<dbReference type="Gene3D" id="3.40.50.10260">
    <property type="entry name" value="YjeF N-terminal domain"/>
    <property type="match status" value="1"/>
</dbReference>
<comment type="similarity">
    <text evidence="18">Belongs to the NnrE/AIBP family.</text>
</comment>
<dbReference type="GO" id="GO:0052855">
    <property type="term" value="F:ADP-dependent NAD(P)H-hydrate dehydratase activity"/>
    <property type="evidence" value="ECO:0007669"/>
    <property type="project" value="UniProtKB-UniRule"/>
</dbReference>
<evidence type="ECO:0000256" key="11">
    <source>
        <dbReference type="ARBA" id="ARBA00023235"/>
    </source>
</evidence>
<dbReference type="PROSITE" id="PS01050">
    <property type="entry name" value="YJEF_C_2"/>
    <property type="match status" value="1"/>
</dbReference>
<keyword evidence="11 18" id="KW-0413">Isomerase</keyword>
<evidence type="ECO:0000256" key="13">
    <source>
        <dbReference type="ARBA" id="ARBA00023268"/>
    </source>
</evidence>
<evidence type="ECO:0000256" key="15">
    <source>
        <dbReference type="ARBA" id="ARBA00048238"/>
    </source>
</evidence>
<protein>
    <recommendedName>
        <fullName evidence="19">Bifunctional NAD(P)H-hydrate repair enzyme</fullName>
    </recommendedName>
    <alternativeName>
        <fullName evidence="19">Nicotinamide nucleotide repair protein</fullName>
    </alternativeName>
    <domain>
        <recommendedName>
            <fullName evidence="19">ADP-dependent (S)-NAD(P)H-hydrate dehydratase</fullName>
            <ecNumber evidence="19">4.2.1.136</ecNumber>
        </recommendedName>
        <alternativeName>
            <fullName evidence="19">ADP-dependent NAD(P)HX dehydratase</fullName>
        </alternativeName>
    </domain>
    <domain>
        <recommendedName>
            <fullName evidence="19">NAD(P)H-hydrate epimerase</fullName>
            <ecNumber evidence="19">5.1.99.6</ecNumber>
        </recommendedName>
    </domain>
</protein>
<comment type="caution">
    <text evidence="18">Lacks conserved residue(s) required for the propagation of feature annotation.</text>
</comment>
<evidence type="ECO:0000256" key="1">
    <source>
        <dbReference type="ARBA" id="ARBA00000013"/>
    </source>
</evidence>
<dbReference type="GO" id="GO:0005524">
    <property type="term" value="F:ATP binding"/>
    <property type="evidence" value="ECO:0007669"/>
    <property type="project" value="UniProtKB-UniRule"/>
</dbReference>
<comment type="similarity">
    <text evidence="3 19">In the N-terminal section; belongs to the NnrE/AIBP family.</text>
</comment>
<dbReference type="GO" id="GO:0016301">
    <property type="term" value="F:kinase activity"/>
    <property type="evidence" value="ECO:0007669"/>
    <property type="project" value="UniProtKB-KW"/>
</dbReference>
<feature type="binding site" evidence="18">
    <location>
        <position position="147"/>
    </location>
    <ligand>
        <name>K(+)</name>
        <dbReference type="ChEBI" id="CHEBI:29103"/>
    </ligand>
</feature>
<evidence type="ECO:0000256" key="6">
    <source>
        <dbReference type="ARBA" id="ARBA00022741"/>
    </source>
</evidence>
<dbReference type="InterPro" id="IPR030677">
    <property type="entry name" value="Nnr"/>
</dbReference>
<dbReference type="Gene3D" id="3.40.1190.20">
    <property type="match status" value="1"/>
</dbReference>
<keyword evidence="9 18" id="KW-0630">Potassium</keyword>
<keyword evidence="23" id="KW-1185">Reference proteome</keyword>
<comment type="subunit">
    <text evidence="17">Homotetramer.</text>
</comment>
<feature type="binding site" evidence="17">
    <location>
        <position position="416"/>
    </location>
    <ligand>
        <name>(6S)-NADPHX</name>
        <dbReference type="ChEBI" id="CHEBI:64076"/>
    </ligand>
</feature>
<comment type="function">
    <text evidence="17">Catalyzes the dehydration of the S-form of NAD(P)HX at the expense of ADP, which is converted to AMP. Together with NAD(P)HX epimerase, which catalyzes the epimerization of the S- and R-forms, the enzyme allows the repair of both epimers of NAD(P)HX, a damaged form of NAD(P)H that is a result of enzymatic or heat-dependent hydration.</text>
</comment>
<evidence type="ECO:0000256" key="2">
    <source>
        <dbReference type="ARBA" id="ARBA00000909"/>
    </source>
</evidence>
<keyword evidence="13" id="KW-0511">Multifunctional enzyme</keyword>
<evidence type="ECO:0000256" key="9">
    <source>
        <dbReference type="ARBA" id="ARBA00022958"/>
    </source>
</evidence>
<dbReference type="EC" id="5.1.99.6" evidence="19"/>
<dbReference type="PROSITE" id="PS51385">
    <property type="entry name" value="YJEF_N"/>
    <property type="match status" value="1"/>
</dbReference>
<evidence type="ECO:0000256" key="4">
    <source>
        <dbReference type="ARBA" id="ARBA00009524"/>
    </source>
</evidence>
<dbReference type="STRING" id="287098.SAMN05421665_1066"/>
<dbReference type="NCBIfam" id="TIGR00196">
    <property type="entry name" value="yjeF_cterm"/>
    <property type="match status" value="1"/>
</dbReference>
<comment type="cofactor">
    <cofactor evidence="18 19">
        <name>K(+)</name>
        <dbReference type="ChEBI" id="CHEBI:29103"/>
    </cofactor>
    <text evidence="18 19">Binds 1 potassium ion per subunit.</text>
</comment>
<dbReference type="HAMAP" id="MF_01966">
    <property type="entry name" value="NADHX_epimerase"/>
    <property type="match status" value="1"/>
</dbReference>
<feature type="domain" description="YjeF C-terminal" evidence="20">
    <location>
        <begin position="268"/>
        <end position="549"/>
    </location>
</feature>
<dbReference type="PIRSF" id="PIRSF017184">
    <property type="entry name" value="Nnr"/>
    <property type="match status" value="1"/>
</dbReference>
<feature type="binding site" evidence="18">
    <location>
        <begin position="151"/>
        <end position="157"/>
    </location>
    <ligand>
        <name>(6S)-NADPHX</name>
        <dbReference type="ChEBI" id="CHEBI:64076"/>
    </ligand>
</feature>
<comment type="catalytic activity">
    <reaction evidence="15 17 19">
        <text>(6S)-NADHX + ADP = AMP + phosphate + NADH + H(+)</text>
        <dbReference type="Rhea" id="RHEA:32223"/>
        <dbReference type="ChEBI" id="CHEBI:15378"/>
        <dbReference type="ChEBI" id="CHEBI:43474"/>
        <dbReference type="ChEBI" id="CHEBI:57945"/>
        <dbReference type="ChEBI" id="CHEBI:64074"/>
        <dbReference type="ChEBI" id="CHEBI:456215"/>
        <dbReference type="ChEBI" id="CHEBI:456216"/>
        <dbReference type="EC" id="4.2.1.136"/>
    </reaction>
</comment>
<evidence type="ECO:0000256" key="3">
    <source>
        <dbReference type="ARBA" id="ARBA00006001"/>
    </source>
</evidence>
<name>A0A1R3WPV2_9RHOB</name>
<reference evidence="23" key="1">
    <citation type="submission" date="2017-01" db="EMBL/GenBank/DDBJ databases">
        <authorList>
            <person name="Varghese N."/>
            <person name="Submissions S."/>
        </authorList>
    </citation>
    <scope>NUCLEOTIDE SEQUENCE [LARGE SCALE GENOMIC DNA]</scope>
    <source>
        <strain evidence="23">DSM 29591</strain>
    </source>
</reference>
<dbReference type="SUPFAM" id="SSF64153">
    <property type="entry name" value="YjeF N-terminal domain-like"/>
    <property type="match status" value="1"/>
</dbReference>
<keyword evidence="12 17" id="KW-0456">Lyase</keyword>
<feature type="binding site" evidence="17">
    <location>
        <position position="366"/>
    </location>
    <ligand>
        <name>(6S)-NADPHX</name>
        <dbReference type="ChEBI" id="CHEBI:64076"/>
    </ligand>
</feature>
<dbReference type="InterPro" id="IPR004443">
    <property type="entry name" value="YjeF_N_dom"/>
</dbReference>
<feature type="binding site" evidence="18">
    <location>
        <position position="188"/>
    </location>
    <ligand>
        <name>K(+)</name>
        <dbReference type="ChEBI" id="CHEBI:29103"/>
    </ligand>
</feature>
<dbReference type="HAMAP" id="MF_01965">
    <property type="entry name" value="NADHX_dehydratase"/>
    <property type="match status" value="1"/>
</dbReference>
<dbReference type="EC" id="4.2.1.136" evidence="19"/>
<sequence length="551" mass="58288">MTELLTAAQMRAIEAAAIASGEVTGLELMERAGRGVVAAIFEEWPELAPSWGPAPKPPEYFLQNDEQGLHRAVVLCGPGNNGGDGFVVARLLKETGWDVEVFLYGDAEKLPPDARVNYVRWVEIGGVQSFEFGDDVMGPDDLTLVVDAFFGTGLVRPLEGFGSLFLSFAEERASRFPYTKIVSVDLPSAVCADSGRPIVSESFVGLPEIAAFPVTHAHLTVTFHKAKRGHYLSDGPICCGRLRFVDIGLDDFDQRVDVGQQKPALILTHERWPQYPSLPKKQGHKYSHGHALILSGGVGKGGAARLAARGALRVGAGAVTVGCPPAALIENAAQLNAIMLWNVKDVAALTDILADDRINALCLGPGMGVSDESRGLVEAGLKSGRAIVLDADALTLIGRDAPLFAMLHDRCVLTPHAGEFARLFPDIADKLAAPATKGPAYSKVDATCEAAKRAGCVVLFKGPDTVIADLSGRCSINASVYERSAPWLATAGSGDVLAGFITGLLARGFGPMQAAESGAWLQTECALSFGPGLIAEDLPEELPKVFRALGL</sequence>
<evidence type="ECO:0000256" key="12">
    <source>
        <dbReference type="ARBA" id="ARBA00023239"/>
    </source>
</evidence>
<dbReference type="InterPro" id="IPR029056">
    <property type="entry name" value="Ribokinase-like"/>
</dbReference>
<feature type="binding site" evidence="17">
    <location>
        <begin position="461"/>
        <end position="465"/>
    </location>
    <ligand>
        <name>AMP</name>
        <dbReference type="ChEBI" id="CHEBI:456215"/>
    </ligand>
</feature>
<dbReference type="GO" id="GO:0110051">
    <property type="term" value="P:metabolite repair"/>
    <property type="evidence" value="ECO:0007669"/>
    <property type="project" value="TreeGrafter"/>
</dbReference>
<comment type="catalytic activity">
    <reaction evidence="1 18 19">
        <text>(6R)-NADHX = (6S)-NADHX</text>
        <dbReference type="Rhea" id="RHEA:32215"/>
        <dbReference type="ChEBI" id="CHEBI:64074"/>
        <dbReference type="ChEBI" id="CHEBI:64075"/>
        <dbReference type="EC" id="5.1.99.6"/>
    </reaction>
</comment>
<evidence type="ECO:0000259" key="20">
    <source>
        <dbReference type="PROSITE" id="PS51383"/>
    </source>
</evidence>
<feature type="binding site" evidence="18">
    <location>
        <position position="81"/>
    </location>
    <ligand>
        <name>K(+)</name>
        <dbReference type="ChEBI" id="CHEBI:29103"/>
    </ligand>
</feature>
<feature type="domain" description="YjeF N-terminal" evidence="21">
    <location>
        <begin position="10"/>
        <end position="255"/>
    </location>
</feature>
<dbReference type="SUPFAM" id="SSF53613">
    <property type="entry name" value="Ribokinase-like"/>
    <property type="match status" value="1"/>
</dbReference>
<comment type="function">
    <text evidence="14 19">Bifunctional enzyme that catalyzes the epimerization of the S- and R-forms of NAD(P)HX and the dehydration of the S-form of NAD(P)HX at the expense of ADP, which is converted to AMP. This allows the repair of both epimers of NAD(P)HX, a damaged form of NAD(P)H that is a result of enzymatic or heat-dependent hydration.</text>
</comment>
<dbReference type="PANTHER" id="PTHR12592:SF0">
    <property type="entry name" value="ATP-DEPENDENT (S)-NAD(P)H-HYDRATE DEHYDRATASE"/>
    <property type="match status" value="1"/>
</dbReference>
<evidence type="ECO:0000256" key="7">
    <source>
        <dbReference type="ARBA" id="ARBA00022840"/>
    </source>
</evidence>
<feature type="binding site" evidence="18">
    <location>
        <begin position="80"/>
        <end position="84"/>
    </location>
    <ligand>
        <name>(6S)-NADPHX</name>
        <dbReference type="ChEBI" id="CHEBI:64076"/>
    </ligand>
</feature>
<dbReference type="NCBIfam" id="TIGR00197">
    <property type="entry name" value="yjeF_nterm"/>
    <property type="match status" value="1"/>
</dbReference>
<feature type="binding site" evidence="17">
    <location>
        <position position="303"/>
    </location>
    <ligand>
        <name>(6S)-NADPHX</name>
        <dbReference type="ChEBI" id="CHEBI:64076"/>
    </ligand>
</feature>
<evidence type="ECO:0000256" key="19">
    <source>
        <dbReference type="PIRNR" id="PIRNR017184"/>
    </source>
</evidence>
<comment type="similarity">
    <text evidence="4 19">In the C-terminal section; belongs to the NnrD/CARKD family.</text>
</comment>
<dbReference type="EMBL" id="FTPR01000001">
    <property type="protein sequence ID" value="SIT80189.1"/>
    <property type="molecule type" value="Genomic_DNA"/>
</dbReference>
<dbReference type="Pfam" id="PF01256">
    <property type="entry name" value="Carb_kinase"/>
    <property type="match status" value="1"/>
</dbReference>
<dbReference type="CDD" id="cd01171">
    <property type="entry name" value="YXKO-related"/>
    <property type="match status" value="1"/>
</dbReference>
<keyword evidence="22" id="KW-0808">Transferase</keyword>
<dbReference type="PANTHER" id="PTHR12592">
    <property type="entry name" value="ATP-DEPENDENT (S)-NAD(P)H-HYDRATE DEHYDRATASE FAMILY MEMBER"/>
    <property type="match status" value="1"/>
</dbReference>
<keyword evidence="6 17" id="KW-0547">Nucleotide-binding</keyword>
<dbReference type="Proteomes" id="UP000186997">
    <property type="component" value="Unassembled WGS sequence"/>
</dbReference>
<organism evidence="22 23">
    <name type="scientific">Yoonia rosea</name>
    <dbReference type="NCBI Taxonomy" id="287098"/>
    <lineage>
        <taxon>Bacteria</taxon>
        <taxon>Pseudomonadati</taxon>
        <taxon>Pseudomonadota</taxon>
        <taxon>Alphaproteobacteria</taxon>
        <taxon>Rhodobacterales</taxon>
        <taxon>Paracoccaceae</taxon>
        <taxon>Yoonia</taxon>
    </lineage>
</organism>
<evidence type="ECO:0000256" key="18">
    <source>
        <dbReference type="HAMAP-Rule" id="MF_01966"/>
    </source>
</evidence>
<feature type="binding site" evidence="18">
    <location>
        <position position="185"/>
    </location>
    <ligand>
        <name>(6S)-NADPHX</name>
        <dbReference type="ChEBI" id="CHEBI:64076"/>
    </ligand>
</feature>
<keyword evidence="10 17" id="KW-0520">NAD</keyword>
<dbReference type="Pfam" id="PF03853">
    <property type="entry name" value="YjeF_N"/>
    <property type="match status" value="1"/>
</dbReference>
<dbReference type="GO" id="GO:0046872">
    <property type="term" value="F:metal ion binding"/>
    <property type="evidence" value="ECO:0007669"/>
    <property type="project" value="UniProtKB-UniRule"/>
</dbReference>
<dbReference type="OrthoDB" id="9806925at2"/>
<evidence type="ECO:0000313" key="23">
    <source>
        <dbReference type="Proteomes" id="UP000186997"/>
    </source>
</evidence>
<keyword evidence="7 17" id="KW-0067">ATP-binding</keyword>
<keyword evidence="8 17" id="KW-0521">NADP</keyword>